<dbReference type="EMBL" id="LT598653">
    <property type="protein sequence ID" value="SBV32269.1"/>
    <property type="molecule type" value="Genomic_DNA"/>
</dbReference>
<dbReference type="Gene3D" id="3.55.50.30">
    <property type="match status" value="1"/>
</dbReference>
<dbReference type="RefSeq" id="WP_295325001.1">
    <property type="nucleotide sequence ID" value="NZ_LT598653.1"/>
</dbReference>
<dbReference type="Gene3D" id="2.60.120.1440">
    <property type="match status" value="1"/>
</dbReference>
<feature type="domain" description="FecR protein" evidence="1">
    <location>
        <begin position="116"/>
        <end position="208"/>
    </location>
</feature>
<accession>A0A1Y5PQJ7</accession>
<sequence>MSERETAHAINERAAAWVARMDREGHDPAVRAELKAWLAGDDRRRGAYFRAKVAWNMLDRASVLRAGQPQSYEVAAAGGAWFSRRRVLWGGGVAAAAAALVVGLPNLDFFAAPDQKIQTAIGEIRRVPLSDGSFAAVNTQTALDVTMKPEVRRIALKEGEAWFQVAKNRERPFIVEVGDVRVRAVGTAFSVRREADGVDVQVTEGVVEVWRVGDEKNVQRVSAGARAFVAPDKAVVSVPAISEEIDKALAWRTGQLVFDGDTVAEAVAEFNRYNVRTIELSDAALGRKKMIGRFRTNEPDAFARAVANLTDSRAEITADRIILSSN</sequence>
<dbReference type="PANTHER" id="PTHR30273:SF2">
    <property type="entry name" value="PROTEIN FECR"/>
    <property type="match status" value="1"/>
</dbReference>
<feature type="domain" description="FecR N-terminal" evidence="2">
    <location>
        <begin position="12"/>
        <end position="51"/>
    </location>
</feature>
<proteinExistence type="predicted"/>
<dbReference type="PANTHER" id="PTHR30273">
    <property type="entry name" value="PERIPLASMIC SIGNAL SENSOR AND SIGMA FACTOR ACTIVATOR FECR-RELATED"/>
    <property type="match status" value="1"/>
</dbReference>
<evidence type="ECO:0000259" key="2">
    <source>
        <dbReference type="Pfam" id="PF16220"/>
    </source>
</evidence>
<evidence type="ECO:0000259" key="1">
    <source>
        <dbReference type="Pfam" id="PF04773"/>
    </source>
</evidence>
<dbReference type="Pfam" id="PF16220">
    <property type="entry name" value="DUF4880"/>
    <property type="match status" value="1"/>
</dbReference>
<name>A0A1Y5PQJ7_9SPHN</name>
<gene>
    <name evidence="3" type="ORF">SPPYR_1149</name>
</gene>
<evidence type="ECO:0000313" key="3">
    <source>
        <dbReference type="EMBL" id="SBV32269.1"/>
    </source>
</evidence>
<dbReference type="KEGG" id="sphu:SPPYR_1149"/>
<dbReference type="InterPro" id="IPR032623">
    <property type="entry name" value="FecR_N"/>
</dbReference>
<protein>
    <submittedName>
        <fullName evidence="3">Anti-FecI sigma factor, FecR</fullName>
    </submittedName>
</protein>
<reference evidence="3" key="1">
    <citation type="submission" date="2016-03" db="EMBL/GenBank/DDBJ databases">
        <authorList>
            <person name="Ploux O."/>
        </authorList>
    </citation>
    <scope>NUCLEOTIDE SEQUENCE</scope>
    <source>
        <strain evidence="3">UC10</strain>
    </source>
</reference>
<dbReference type="InterPro" id="IPR006860">
    <property type="entry name" value="FecR"/>
</dbReference>
<organism evidence="3">
    <name type="scientific">uncultured Sphingopyxis sp</name>
    <dbReference type="NCBI Taxonomy" id="310581"/>
    <lineage>
        <taxon>Bacteria</taxon>
        <taxon>Pseudomonadati</taxon>
        <taxon>Pseudomonadota</taxon>
        <taxon>Alphaproteobacteria</taxon>
        <taxon>Sphingomonadales</taxon>
        <taxon>Sphingomonadaceae</taxon>
        <taxon>Sphingopyxis</taxon>
        <taxon>environmental samples</taxon>
    </lineage>
</organism>
<dbReference type="GO" id="GO:0016989">
    <property type="term" value="F:sigma factor antagonist activity"/>
    <property type="evidence" value="ECO:0007669"/>
    <property type="project" value="TreeGrafter"/>
</dbReference>
<dbReference type="InterPro" id="IPR012373">
    <property type="entry name" value="Ferrdict_sens_TM"/>
</dbReference>
<dbReference type="PIRSF" id="PIRSF018266">
    <property type="entry name" value="FecR"/>
    <property type="match status" value="1"/>
</dbReference>
<dbReference type="Pfam" id="PF04773">
    <property type="entry name" value="FecR"/>
    <property type="match status" value="1"/>
</dbReference>
<dbReference type="AlphaFoldDB" id="A0A1Y5PQJ7"/>